<dbReference type="Pfam" id="PF02873">
    <property type="entry name" value="MurB_C"/>
    <property type="match status" value="1"/>
</dbReference>
<keyword evidence="15 19" id="KW-0131">Cell cycle</keyword>
<dbReference type="InterPro" id="IPR016166">
    <property type="entry name" value="FAD-bd_PCMH"/>
</dbReference>
<dbReference type="PROSITE" id="PS51387">
    <property type="entry name" value="FAD_PCMH"/>
    <property type="match status" value="1"/>
</dbReference>
<dbReference type="eggNOG" id="COG0812">
    <property type="taxonomic scope" value="Bacteria"/>
</dbReference>
<reference evidence="21 22" key="1">
    <citation type="journal article" date="2013" name="Sci. Rep.">
        <title>Extraordinary expansion of a Sorangium cellulosum genome from an alkaline milieu.</title>
        <authorList>
            <person name="Han K."/>
            <person name="Li Z.F."/>
            <person name="Peng R."/>
            <person name="Zhu L.P."/>
            <person name="Zhou T."/>
            <person name="Wang L.G."/>
            <person name="Li S.G."/>
            <person name="Zhang X.B."/>
            <person name="Hu W."/>
            <person name="Wu Z.H."/>
            <person name="Qin N."/>
            <person name="Li Y.Z."/>
        </authorList>
    </citation>
    <scope>NUCLEOTIDE SEQUENCE [LARGE SCALE GENOMIC DNA]</scope>
    <source>
        <strain evidence="21 22">So0157-2</strain>
    </source>
</reference>
<evidence type="ECO:0000256" key="10">
    <source>
        <dbReference type="ARBA" id="ARBA00022827"/>
    </source>
</evidence>
<dbReference type="InterPro" id="IPR036635">
    <property type="entry name" value="MurB_C_sf"/>
</dbReference>
<evidence type="ECO:0000256" key="14">
    <source>
        <dbReference type="ARBA" id="ARBA00023002"/>
    </source>
</evidence>
<gene>
    <name evidence="19" type="primary">murB</name>
    <name evidence="21" type="ORF">SCE1572_45085</name>
</gene>
<evidence type="ECO:0000256" key="17">
    <source>
        <dbReference type="ARBA" id="ARBA00031026"/>
    </source>
</evidence>
<evidence type="ECO:0000256" key="8">
    <source>
        <dbReference type="ARBA" id="ARBA00022618"/>
    </source>
</evidence>
<dbReference type="InterPro" id="IPR036318">
    <property type="entry name" value="FAD-bd_PCMH-like_sf"/>
</dbReference>
<dbReference type="GO" id="GO:0005829">
    <property type="term" value="C:cytosol"/>
    <property type="evidence" value="ECO:0007669"/>
    <property type="project" value="TreeGrafter"/>
</dbReference>
<evidence type="ECO:0000256" key="5">
    <source>
        <dbReference type="ARBA" id="ARBA00012518"/>
    </source>
</evidence>
<dbReference type="Proteomes" id="UP000014803">
    <property type="component" value="Chromosome"/>
</dbReference>
<dbReference type="GO" id="GO:0008762">
    <property type="term" value="F:UDP-N-acetylmuramate dehydrogenase activity"/>
    <property type="evidence" value="ECO:0007669"/>
    <property type="project" value="UniProtKB-UniRule"/>
</dbReference>
<keyword evidence="10 19" id="KW-0274">FAD</keyword>
<keyword evidence="7 19" id="KW-0963">Cytoplasm</keyword>
<dbReference type="InterPro" id="IPR016167">
    <property type="entry name" value="FAD-bd_PCMH_sub1"/>
</dbReference>
<dbReference type="PANTHER" id="PTHR21071:SF4">
    <property type="entry name" value="UDP-N-ACETYLENOLPYRUVOYLGLUCOSAMINE REDUCTASE"/>
    <property type="match status" value="1"/>
</dbReference>
<dbReference type="Pfam" id="PF01565">
    <property type="entry name" value="FAD_binding_4"/>
    <property type="match status" value="1"/>
</dbReference>
<evidence type="ECO:0000256" key="19">
    <source>
        <dbReference type="HAMAP-Rule" id="MF_00037"/>
    </source>
</evidence>
<comment type="cofactor">
    <cofactor evidence="1 19">
        <name>FAD</name>
        <dbReference type="ChEBI" id="CHEBI:57692"/>
    </cofactor>
</comment>
<dbReference type="SUPFAM" id="SSF56176">
    <property type="entry name" value="FAD-binding/transporter-associated domain-like"/>
    <property type="match status" value="1"/>
</dbReference>
<dbReference type="GO" id="GO:0009252">
    <property type="term" value="P:peptidoglycan biosynthetic process"/>
    <property type="evidence" value="ECO:0007669"/>
    <property type="project" value="UniProtKB-UniRule"/>
</dbReference>
<evidence type="ECO:0000256" key="4">
    <source>
        <dbReference type="ARBA" id="ARBA00004752"/>
    </source>
</evidence>
<evidence type="ECO:0000313" key="22">
    <source>
        <dbReference type="Proteomes" id="UP000014803"/>
    </source>
</evidence>
<dbReference type="AlphaFoldDB" id="S4Y6J6"/>
<feature type="active site" evidence="19">
    <location>
        <position position="157"/>
    </location>
</feature>
<dbReference type="UniPathway" id="UPA00219"/>
<keyword evidence="14 19" id="KW-0560">Oxidoreductase</keyword>
<feature type="active site" description="Proton donor" evidence="19">
    <location>
        <position position="236"/>
    </location>
</feature>
<comment type="pathway">
    <text evidence="4 19">Cell wall biogenesis; peptidoglycan biosynthesis.</text>
</comment>
<evidence type="ECO:0000256" key="15">
    <source>
        <dbReference type="ARBA" id="ARBA00023306"/>
    </source>
</evidence>
<dbReference type="GO" id="GO:0071949">
    <property type="term" value="F:FAD binding"/>
    <property type="evidence" value="ECO:0007669"/>
    <property type="project" value="InterPro"/>
</dbReference>
<keyword evidence="13 19" id="KW-0573">Peptidoglycan synthesis</keyword>
<dbReference type="EMBL" id="CP003969">
    <property type="protein sequence ID" value="AGP41052.1"/>
    <property type="molecule type" value="Genomic_DNA"/>
</dbReference>
<evidence type="ECO:0000256" key="2">
    <source>
        <dbReference type="ARBA" id="ARBA00003921"/>
    </source>
</evidence>
<dbReference type="InterPro" id="IPR016169">
    <property type="entry name" value="FAD-bd_PCMH_sub2"/>
</dbReference>
<protein>
    <recommendedName>
        <fullName evidence="6 19">UDP-N-acetylenolpyruvoylglucosamine reductase</fullName>
        <ecNumber evidence="5 19">1.3.1.98</ecNumber>
    </recommendedName>
    <alternativeName>
        <fullName evidence="17 19">UDP-N-acetylmuramate dehydrogenase</fullName>
    </alternativeName>
</protein>
<keyword evidence="16 19" id="KW-0961">Cell wall biogenesis/degradation</keyword>
<dbReference type="Gene3D" id="3.30.465.10">
    <property type="match status" value="1"/>
</dbReference>
<accession>S4Y6J6</accession>
<dbReference type="Gene3D" id="3.30.43.10">
    <property type="entry name" value="Uridine Diphospho-n-acetylenolpyruvylglucosamine Reductase, domain 2"/>
    <property type="match status" value="1"/>
</dbReference>
<organism evidence="21 22">
    <name type="scientific">Sorangium cellulosum So0157-2</name>
    <dbReference type="NCBI Taxonomy" id="1254432"/>
    <lineage>
        <taxon>Bacteria</taxon>
        <taxon>Pseudomonadati</taxon>
        <taxon>Myxococcota</taxon>
        <taxon>Polyangia</taxon>
        <taxon>Polyangiales</taxon>
        <taxon>Polyangiaceae</taxon>
        <taxon>Sorangium</taxon>
    </lineage>
</organism>
<dbReference type="InterPro" id="IPR003170">
    <property type="entry name" value="MurB"/>
</dbReference>
<dbReference type="Gene3D" id="3.90.78.10">
    <property type="entry name" value="UDP-N-acetylenolpyruvoylglucosamine reductase, C-terminal domain"/>
    <property type="match status" value="1"/>
</dbReference>
<keyword evidence="12 19" id="KW-0133">Cell shape</keyword>
<dbReference type="GO" id="GO:0008360">
    <property type="term" value="P:regulation of cell shape"/>
    <property type="evidence" value="ECO:0007669"/>
    <property type="project" value="UniProtKB-KW"/>
</dbReference>
<comment type="catalytic activity">
    <reaction evidence="18 19">
        <text>UDP-N-acetyl-alpha-D-muramate + NADP(+) = UDP-N-acetyl-3-O-(1-carboxyvinyl)-alpha-D-glucosamine + NADPH + H(+)</text>
        <dbReference type="Rhea" id="RHEA:12248"/>
        <dbReference type="ChEBI" id="CHEBI:15378"/>
        <dbReference type="ChEBI" id="CHEBI:57783"/>
        <dbReference type="ChEBI" id="CHEBI:58349"/>
        <dbReference type="ChEBI" id="CHEBI:68483"/>
        <dbReference type="ChEBI" id="CHEBI:70757"/>
        <dbReference type="EC" id="1.3.1.98"/>
    </reaction>
</comment>
<evidence type="ECO:0000256" key="16">
    <source>
        <dbReference type="ARBA" id="ARBA00023316"/>
    </source>
</evidence>
<feature type="active site" evidence="19">
    <location>
        <position position="342"/>
    </location>
</feature>
<keyword evidence="11 19" id="KW-0521">NADP</keyword>
<evidence type="ECO:0000256" key="12">
    <source>
        <dbReference type="ARBA" id="ARBA00022960"/>
    </source>
</evidence>
<dbReference type="HAMAP" id="MF_00037">
    <property type="entry name" value="MurB"/>
    <property type="match status" value="1"/>
</dbReference>
<evidence type="ECO:0000256" key="13">
    <source>
        <dbReference type="ARBA" id="ARBA00022984"/>
    </source>
</evidence>
<evidence type="ECO:0000256" key="3">
    <source>
        <dbReference type="ARBA" id="ARBA00004496"/>
    </source>
</evidence>
<dbReference type="RefSeq" id="WP_020740866.1">
    <property type="nucleotide sequence ID" value="NC_021658.1"/>
</dbReference>
<comment type="similarity">
    <text evidence="19">Belongs to the MurB family.</text>
</comment>
<evidence type="ECO:0000256" key="7">
    <source>
        <dbReference type="ARBA" id="ARBA00022490"/>
    </source>
</evidence>
<name>S4Y6J6_SORCE</name>
<evidence type="ECO:0000256" key="9">
    <source>
        <dbReference type="ARBA" id="ARBA00022630"/>
    </source>
</evidence>
<dbReference type="GO" id="GO:0071555">
    <property type="term" value="P:cell wall organization"/>
    <property type="evidence" value="ECO:0007669"/>
    <property type="project" value="UniProtKB-KW"/>
</dbReference>
<proteinExistence type="inferred from homology"/>
<evidence type="ECO:0000256" key="1">
    <source>
        <dbReference type="ARBA" id="ARBA00001974"/>
    </source>
</evidence>
<keyword evidence="8 19" id="KW-0132">Cell division</keyword>
<evidence type="ECO:0000256" key="18">
    <source>
        <dbReference type="ARBA" id="ARBA00048914"/>
    </source>
</evidence>
<feature type="domain" description="FAD-binding PCMH-type" evidence="20">
    <location>
        <begin position="1"/>
        <end position="181"/>
    </location>
</feature>
<evidence type="ECO:0000259" key="20">
    <source>
        <dbReference type="PROSITE" id="PS51387"/>
    </source>
</evidence>
<sequence>MGGPARFFVEAADEAAVVEAFRFAEARGVPLFVLGGGSNLLVADRGVDALVLRVRVRGVELAGGGDAAGDGGRGPRVLVRAGAGEGWDDLVARAVAEGWAGVECLSGIPGDVGATPIQNVGAYGQEVAETIAEVRAIDRATGAAVAIAGDDCGFGYRDSRFKRAWRGRYVITAVTFALRPGGAAAVRYPELQRALAAAPGGAPPPLAEVRRVVIALRRGKSMVLDPADENGRSAGSFFMNPTLEAGAAAGVLARIEAAGVLAAGEAIPRYPAGEGRVKLSAAWLIERAGFAKGTRHGAAGISTRHTLALVNRGGATAAELLELARRVRRGVLDRFGVALAPEPDLVGFAPGDVDDLVGDAHAAG</sequence>
<dbReference type="InterPro" id="IPR011601">
    <property type="entry name" value="MurB_C"/>
</dbReference>
<dbReference type="KEGG" id="scu:SCE1572_45085"/>
<dbReference type="NCBIfam" id="NF010478">
    <property type="entry name" value="PRK13903.1"/>
    <property type="match status" value="1"/>
</dbReference>
<dbReference type="GO" id="GO:0051301">
    <property type="term" value="P:cell division"/>
    <property type="evidence" value="ECO:0007669"/>
    <property type="project" value="UniProtKB-KW"/>
</dbReference>
<dbReference type="InterPro" id="IPR006094">
    <property type="entry name" value="Oxid_FAD_bind_N"/>
</dbReference>
<comment type="function">
    <text evidence="2 19">Cell wall formation.</text>
</comment>
<dbReference type="EC" id="1.3.1.98" evidence="5 19"/>
<evidence type="ECO:0000313" key="21">
    <source>
        <dbReference type="EMBL" id="AGP41052.1"/>
    </source>
</evidence>
<dbReference type="HOGENOM" id="CLU_035304_0_1_7"/>
<dbReference type="PANTHER" id="PTHR21071">
    <property type="entry name" value="UDP-N-ACETYLENOLPYRUVOYLGLUCOSAMINE REDUCTASE"/>
    <property type="match status" value="1"/>
</dbReference>
<dbReference type="PATRIC" id="fig|1254432.3.peg.10192"/>
<evidence type="ECO:0000256" key="11">
    <source>
        <dbReference type="ARBA" id="ARBA00022857"/>
    </source>
</evidence>
<keyword evidence="9 19" id="KW-0285">Flavoprotein</keyword>
<comment type="subcellular location">
    <subcellularLocation>
        <location evidence="3 19">Cytoplasm</location>
    </subcellularLocation>
</comment>
<evidence type="ECO:0000256" key="6">
    <source>
        <dbReference type="ARBA" id="ARBA00015188"/>
    </source>
</evidence>
<dbReference type="SUPFAM" id="SSF56194">
    <property type="entry name" value="Uridine diphospho-N-Acetylenolpyruvylglucosamine reductase, MurB, C-terminal domain"/>
    <property type="match status" value="1"/>
</dbReference>
<dbReference type="STRING" id="1254432.SCE1572_45085"/>